<dbReference type="InterPro" id="IPR016187">
    <property type="entry name" value="CTDL_fold"/>
</dbReference>
<dbReference type="GO" id="GO:0120147">
    <property type="term" value="F:formylglycine-generating oxidase activity"/>
    <property type="evidence" value="ECO:0007669"/>
    <property type="project" value="TreeGrafter"/>
</dbReference>
<dbReference type="EC" id="2.7.11.1" evidence="2"/>
<protein>
    <submittedName>
        <fullName evidence="2">Serine/threonine-protein kinase pkn1</fullName>
        <ecNumber evidence="2">2.7.11.1</ecNumber>
    </submittedName>
</protein>
<dbReference type="Proteomes" id="UP000315700">
    <property type="component" value="Chromosome"/>
</dbReference>
<dbReference type="Gene3D" id="3.90.1580.10">
    <property type="entry name" value="paralog of FGE (formylglycine-generating enzyme)"/>
    <property type="match status" value="1"/>
</dbReference>
<dbReference type="EMBL" id="CP036271">
    <property type="protein sequence ID" value="QDT55970.1"/>
    <property type="molecule type" value="Genomic_DNA"/>
</dbReference>
<name>A0A517SIL6_9PLAN</name>
<proteinExistence type="predicted"/>
<dbReference type="PANTHER" id="PTHR23150">
    <property type="entry name" value="SULFATASE MODIFYING FACTOR 1, 2"/>
    <property type="match status" value="1"/>
</dbReference>
<dbReference type="GO" id="GO:0004674">
    <property type="term" value="F:protein serine/threonine kinase activity"/>
    <property type="evidence" value="ECO:0007669"/>
    <property type="project" value="UniProtKB-EC"/>
</dbReference>
<dbReference type="Pfam" id="PF03781">
    <property type="entry name" value="FGE-sulfatase"/>
    <property type="match status" value="1"/>
</dbReference>
<dbReference type="InterPro" id="IPR051043">
    <property type="entry name" value="Sulfatase_Mod_Factor_Kinase"/>
</dbReference>
<dbReference type="KEGG" id="ccos:Pan44_40190"/>
<accession>A0A517SIL6</accession>
<dbReference type="InterPro" id="IPR042095">
    <property type="entry name" value="SUMF_sf"/>
</dbReference>
<dbReference type="InterPro" id="IPR005532">
    <property type="entry name" value="SUMF_dom"/>
</dbReference>
<organism evidence="2 3">
    <name type="scientific">Caulifigura coniformis</name>
    <dbReference type="NCBI Taxonomy" id="2527983"/>
    <lineage>
        <taxon>Bacteria</taxon>
        <taxon>Pseudomonadati</taxon>
        <taxon>Planctomycetota</taxon>
        <taxon>Planctomycetia</taxon>
        <taxon>Planctomycetales</taxon>
        <taxon>Planctomycetaceae</taxon>
        <taxon>Caulifigura</taxon>
    </lineage>
</organism>
<dbReference type="SUPFAM" id="SSF56436">
    <property type="entry name" value="C-type lectin-like"/>
    <property type="match status" value="1"/>
</dbReference>
<keyword evidence="2" id="KW-0808">Transferase</keyword>
<evidence type="ECO:0000313" key="2">
    <source>
        <dbReference type="EMBL" id="QDT55970.1"/>
    </source>
</evidence>
<evidence type="ECO:0000313" key="3">
    <source>
        <dbReference type="Proteomes" id="UP000315700"/>
    </source>
</evidence>
<keyword evidence="2" id="KW-0418">Kinase</keyword>
<feature type="domain" description="Sulfatase-modifying factor enzyme-like" evidence="1">
    <location>
        <begin position="10"/>
        <end position="304"/>
    </location>
</feature>
<keyword evidence="3" id="KW-1185">Reference proteome</keyword>
<dbReference type="AlphaFoldDB" id="A0A517SIL6"/>
<dbReference type="PANTHER" id="PTHR23150:SF19">
    <property type="entry name" value="FORMYLGLYCINE-GENERATING ENZYME"/>
    <property type="match status" value="1"/>
</dbReference>
<sequence>MGSEIPAQGNPDRVKADEFPAHDVALDGYWMDTVEVTNRQFEEFVRMTNYVTFAEKEVTPEELARSGVDATLFTDKTIKPGSMCFNPAFSGKALILQKEQAPLWEYEVWKYVDGANWRHPDGPDSSIEDRMDHPVVHVSWEDAVAYCNWAGKELPTEAQWEYAARGGRQNEKYPWGREREPGGKYQCNYWQGAFPAERLNLDGHQATAASKSFPPNGYGLYEMSGNVWEWCADYFDDGYYAVSPKRNPQGPDKSHDSREPHIIKRVTRGGSFLCNTNSCTGYRCAARMAAEFNSGTFHTGFRCVVNAPRRAEYDKAQKRIEEWRRAGS</sequence>
<dbReference type="InParanoid" id="A0A517SIL6"/>
<evidence type="ECO:0000259" key="1">
    <source>
        <dbReference type="Pfam" id="PF03781"/>
    </source>
</evidence>
<reference evidence="2 3" key="1">
    <citation type="submission" date="2019-02" db="EMBL/GenBank/DDBJ databases">
        <title>Deep-cultivation of Planctomycetes and their phenomic and genomic characterization uncovers novel biology.</title>
        <authorList>
            <person name="Wiegand S."/>
            <person name="Jogler M."/>
            <person name="Boedeker C."/>
            <person name="Pinto D."/>
            <person name="Vollmers J."/>
            <person name="Rivas-Marin E."/>
            <person name="Kohn T."/>
            <person name="Peeters S.H."/>
            <person name="Heuer A."/>
            <person name="Rast P."/>
            <person name="Oberbeckmann S."/>
            <person name="Bunk B."/>
            <person name="Jeske O."/>
            <person name="Meyerdierks A."/>
            <person name="Storesund J.E."/>
            <person name="Kallscheuer N."/>
            <person name="Luecker S."/>
            <person name="Lage O.M."/>
            <person name="Pohl T."/>
            <person name="Merkel B.J."/>
            <person name="Hornburger P."/>
            <person name="Mueller R.-W."/>
            <person name="Bruemmer F."/>
            <person name="Labrenz M."/>
            <person name="Spormann A.M."/>
            <person name="Op den Camp H."/>
            <person name="Overmann J."/>
            <person name="Amann R."/>
            <person name="Jetten M.S.M."/>
            <person name="Mascher T."/>
            <person name="Medema M.H."/>
            <person name="Devos D.P."/>
            <person name="Kaster A.-K."/>
            <person name="Ovreas L."/>
            <person name="Rohde M."/>
            <person name="Galperin M.Y."/>
            <person name="Jogler C."/>
        </authorList>
    </citation>
    <scope>NUCLEOTIDE SEQUENCE [LARGE SCALE GENOMIC DNA]</scope>
    <source>
        <strain evidence="2 3">Pan44</strain>
    </source>
</reference>
<gene>
    <name evidence="2" type="primary">pkn1_4</name>
    <name evidence="2" type="ORF">Pan44_40190</name>
</gene>